<dbReference type="InterPro" id="IPR036249">
    <property type="entry name" value="Thioredoxin-like_sf"/>
</dbReference>
<proteinExistence type="inferred from homology"/>
<dbReference type="Gene3D" id="3.40.30.10">
    <property type="entry name" value="Glutaredoxin"/>
    <property type="match status" value="1"/>
</dbReference>
<dbReference type="AlphaFoldDB" id="A0A1F5QC62"/>
<protein>
    <recommendedName>
        <fullName evidence="7">Thioredoxin domain-containing protein</fullName>
    </recommendedName>
</protein>
<evidence type="ECO:0000259" key="7">
    <source>
        <dbReference type="PROSITE" id="PS51352"/>
    </source>
</evidence>
<feature type="domain" description="Thioredoxin" evidence="7">
    <location>
        <begin position="48"/>
        <end position="234"/>
    </location>
</feature>
<comment type="similarity">
    <text evidence="1">Belongs to the thioredoxin family. DsbA subfamily.</text>
</comment>
<name>A0A1F5QC62_9BACT</name>
<dbReference type="InterPro" id="IPR013766">
    <property type="entry name" value="Thioredoxin_domain"/>
</dbReference>
<dbReference type="PANTHER" id="PTHR13887">
    <property type="entry name" value="GLUTATHIONE S-TRANSFERASE KAPPA"/>
    <property type="match status" value="1"/>
</dbReference>
<evidence type="ECO:0000313" key="9">
    <source>
        <dbReference type="Proteomes" id="UP000177235"/>
    </source>
</evidence>
<evidence type="ECO:0000256" key="6">
    <source>
        <dbReference type="SAM" id="Phobius"/>
    </source>
</evidence>
<organism evidence="8 9">
    <name type="scientific">Candidatus Doudnabacteria bacterium RIFCSPLOWO2_02_FULL_48_13</name>
    <dbReference type="NCBI Taxonomy" id="1817845"/>
    <lineage>
        <taxon>Bacteria</taxon>
        <taxon>Candidatus Doudnaibacteriota</taxon>
    </lineage>
</organism>
<evidence type="ECO:0000256" key="3">
    <source>
        <dbReference type="ARBA" id="ARBA00023002"/>
    </source>
</evidence>
<keyword evidence="4" id="KW-1015">Disulfide bond</keyword>
<accession>A0A1F5QC62</accession>
<evidence type="ECO:0000256" key="2">
    <source>
        <dbReference type="ARBA" id="ARBA00022729"/>
    </source>
</evidence>
<dbReference type="PROSITE" id="PS51352">
    <property type="entry name" value="THIOREDOXIN_2"/>
    <property type="match status" value="1"/>
</dbReference>
<feature type="transmembrane region" description="Helical" evidence="6">
    <location>
        <begin position="20"/>
        <end position="39"/>
    </location>
</feature>
<keyword evidence="6" id="KW-0812">Transmembrane</keyword>
<dbReference type="Pfam" id="PF13462">
    <property type="entry name" value="Thioredoxin_4"/>
    <property type="match status" value="1"/>
</dbReference>
<evidence type="ECO:0000256" key="5">
    <source>
        <dbReference type="ARBA" id="ARBA00023284"/>
    </source>
</evidence>
<evidence type="ECO:0000256" key="4">
    <source>
        <dbReference type="ARBA" id="ARBA00023157"/>
    </source>
</evidence>
<sequence>MEDSENNQQSSQNFVAKYGIPLSILLGMSIIALSIYASFGMQGGRYPAVEGVQRIDVSADDDAILGNENAPVTIIEFSDFQCPFCRKLWRETLPQLKSQYIDTGKAKFVYRDYPLSSLHPSAQKAAEAAECAGDQGKYWEMHDKMFEQQDKQGENTVEFSVADIKTWAGQIGLDKAAFDSCLDGSKYQAEVEKDASDAIAAGLTGTPGTIVNGRLLRGSQPFEAFKAVIEEELR</sequence>
<reference evidence="8 9" key="1">
    <citation type="journal article" date="2016" name="Nat. Commun.">
        <title>Thousands of microbial genomes shed light on interconnected biogeochemical processes in an aquifer system.</title>
        <authorList>
            <person name="Anantharaman K."/>
            <person name="Brown C.T."/>
            <person name="Hug L.A."/>
            <person name="Sharon I."/>
            <person name="Castelle C.J."/>
            <person name="Probst A.J."/>
            <person name="Thomas B.C."/>
            <person name="Singh A."/>
            <person name="Wilkins M.J."/>
            <person name="Karaoz U."/>
            <person name="Brodie E.L."/>
            <person name="Williams K.H."/>
            <person name="Hubbard S.S."/>
            <person name="Banfield J.F."/>
        </authorList>
    </citation>
    <scope>NUCLEOTIDE SEQUENCE [LARGE SCALE GENOMIC DNA]</scope>
</reference>
<keyword evidence="5" id="KW-0676">Redox-active center</keyword>
<dbReference type="InterPro" id="IPR012336">
    <property type="entry name" value="Thioredoxin-like_fold"/>
</dbReference>
<gene>
    <name evidence="8" type="ORF">A3J05_01900</name>
</gene>
<dbReference type="EMBL" id="MFFF01000017">
    <property type="protein sequence ID" value="OGE99738.1"/>
    <property type="molecule type" value="Genomic_DNA"/>
</dbReference>
<keyword evidence="2" id="KW-0732">Signal</keyword>
<evidence type="ECO:0000256" key="1">
    <source>
        <dbReference type="ARBA" id="ARBA00005791"/>
    </source>
</evidence>
<keyword evidence="3" id="KW-0560">Oxidoreductase</keyword>
<keyword evidence="6" id="KW-1133">Transmembrane helix</keyword>
<dbReference type="GO" id="GO:0016491">
    <property type="term" value="F:oxidoreductase activity"/>
    <property type="evidence" value="ECO:0007669"/>
    <property type="project" value="UniProtKB-KW"/>
</dbReference>
<evidence type="ECO:0000313" key="8">
    <source>
        <dbReference type="EMBL" id="OGE99738.1"/>
    </source>
</evidence>
<dbReference type="SUPFAM" id="SSF52833">
    <property type="entry name" value="Thioredoxin-like"/>
    <property type="match status" value="1"/>
</dbReference>
<dbReference type="Proteomes" id="UP000177235">
    <property type="component" value="Unassembled WGS sequence"/>
</dbReference>
<dbReference type="PANTHER" id="PTHR13887:SF14">
    <property type="entry name" value="DISULFIDE BOND FORMATION PROTEIN D"/>
    <property type="match status" value="1"/>
</dbReference>
<comment type="caution">
    <text evidence="8">The sequence shown here is derived from an EMBL/GenBank/DDBJ whole genome shotgun (WGS) entry which is preliminary data.</text>
</comment>
<keyword evidence="6" id="KW-0472">Membrane</keyword>